<comment type="caution">
    <text evidence="2">The sequence shown here is derived from an EMBL/GenBank/DDBJ whole genome shotgun (WGS) entry which is preliminary data.</text>
</comment>
<dbReference type="Gene3D" id="3.30.70.2970">
    <property type="entry name" value="Protein of unknown function (DUF541), domain 2"/>
    <property type="match status" value="1"/>
</dbReference>
<dbReference type="PANTHER" id="PTHR34387">
    <property type="entry name" value="SLR1258 PROTEIN"/>
    <property type="match status" value="1"/>
</dbReference>
<dbReference type="Pfam" id="PF04402">
    <property type="entry name" value="SIMPL"/>
    <property type="match status" value="1"/>
</dbReference>
<dbReference type="AlphaFoldDB" id="A0A502FJH1"/>
<name>A0A502FJH1_9PROT</name>
<keyword evidence="1" id="KW-0732">Signal</keyword>
<dbReference type="EMBL" id="RCZP01000030">
    <property type="protein sequence ID" value="TPG49253.1"/>
    <property type="molecule type" value="Genomic_DNA"/>
</dbReference>
<evidence type="ECO:0000313" key="2">
    <source>
        <dbReference type="EMBL" id="TPG49253.1"/>
    </source>
</evidence>
<dbReference type="Gene3D" id="3.30.110.170">
    <property type="entry name" value="Protein of unknown function (DUF541), domain 1"/>
    <property type="match status" value="1"/>
</dbReference>
<dbReference type="InterPro" id="IPR052022">
    <property type="entry name" value="26kDa_periplasmic_antigen"/>
</dbReference>
<dbReference type="Proteomes" id="UP000317078">
    <property type="component" value="Unassembled WGS sequence"/>
</dbReference>
<dbReference type="PANTHER" id="PTHR34387:SF1">
    <property type="entry name" value="PERIPLASMIC IMMUNOGENIC PROTEIN"/>
    <property type="match status" value="1"/>
</dbReference>
<evidence type="ECO:0000313" key="3">
    <source>
        <dbReference type="Proteomes" id="UP000317078"/>
    </source>
</evidence>
<evidence type="ECO:0000256" key="1">
    <source>
        <dbReference type="SAM" id="SignalP"/>
    </source>
</evidence>
<protein>
    <submittedName>
        <fullName evidence="2">DUF541 domain-containing protein</fullName>
    </submittedName>
</protein>
<organism evidence="2 3">
    <name type="scientific">Muricoccus nepalensis</name>
    <dbReference type="NCBI Taxonomy" id="1854500"/>
    <lineage>
        <taxon>Bacteria</taxon>
        <taxon>Pseudomonadati</taxon>
        <taxon>Pseudomonadota</taxon>
        <taxon>Alphaproteobacteria</taxon>
        <taxon>Acetobacterales</taxon>
        <taxon>Roseomonadaceae</taxon>
        <taxon>Muricoccus</taxon>
    </lineage>
</organism>
<dbReference type="RefSeq" id="WP_140885904.1">
    <property type="nucleotide sequence ID" value="NZ_RCZP01000030.1"/>
</dbReference>
<feature type="signal peptide" evidence="1">
    <location>
        <begin position="1"/>
        <end position="19"/>
    </location>
</feature>
<gene>
    <name evidence="2" type="ORF">EAH89_22140</name>
</gene>
<accession>A0A502FJH1</accession>
<dbReference type="InterPro" id="IPR007497">
    <property type="entry name" value="SIMPL/DUF541"/>
</dbReference>
<reference evidence="2 3" key="1">
    <citation type="journal article" date="2019" name="Environ. Microbiol.">
        <title>Species interactions and distinct microbial communities in high Arctic permafrost affected cryosols are associated with the CH4 and CO2 gas fluxes.</title>
        <authorList>
            <person name="Altshuler I."/>
            <person name="Hamel J."/>
            <person name="Turney S."/>
            <person name="Magnuson E."/>
            <person name="Levesque R."/>
            <person name="Greer C."/>
            <person name="Whyte L.G."/>
        </authorList>
    </citation>
    <scope>NUCLEOTIDE SEQUENCE [LARGE SCALE GENOMIC DNA]</scope>
    <source>
        <strain evidence="2 3">S9.3B</strain>
    </source>
</reference>
<sequence>MRRSLLLLLLALPAAAARAQAPPVFPGPGTLLRLSESAQVTRAPDEVSATLRAEAREATPAAAQAAVNRAMAAALEAARAAPGVTASTGAYGTWRQEDPARWVASQALNLRAASPAALLELVGALQSRGLALGGIAHGLSRDALRAARQEASGLALDALRRRADAVAADLGMRVERIAEVNLEATDLAMPRPALATMARAAPAPVAQAEDIVVSASAQAAVVLAPN</sequence>
<dbReference type="GO" id="GO:0006974">
    <property type="term" value="P:DNA damage response"/>
    <property type="evidence" value="ECO:0007669"/>
    <property type="project" value="TreeGrafter"/>
</dbReference>
<dbReference type="OrthoDB" id="7272540at2"/>
<feature type="chain" id="PRO_5021187886" evidence="1">
    <location>
        <begin position="20"/>
        <end position="226"/>
    </location>
</feature>
<proteinExistence type="predicted"/>
<keyword evidence="3" id="KW-1185">Reference proteome</keyword>